<evidence type="ECO:0000313" key="3">
    <source>
        <dbReference type="Proteomes" id="UP001341840"/>
    </source>
</evidence>
<sequence length="294" mass="32489">MRFNDNSNDGRRGSMISPVMGAAPRDATNRIETHCSKFRTGLTDTEVKIEFLLLVGKEIGGCKCCLRAERKIGWTVTLKETNHHCLMVGWQSYPFPNVLGIHNNEGPRGVALTASELTLFLPSVALRDQQLRSSAHFNPQPGHKIFSSLWCIRIGALGAYALAPFSNLGVPPKASRSNAPNLMFFTLFPKPIVLHRILMQLGIGLVVRGPSFALSPFRKGVTRMQPSLKYRLIVENRAQLDELSLRKNKPPQGSGVKPYPQVLGIHNREDSDLTIDSSKHHVTGINSPAVHAWG</sequence>
<keyword evidence="3" id="KW-1185">Reference proteome</keyword>
<protein>
    <submittedName>
        <fullName evidence="2">Uncharacterized protein</fullName>
    </submittedName>
</protein>
<evidence type="ECO:0000256" key="1">
    <source>
        <dbReference type="SAM" id="MobiDB-lite"/>
    </source>
</evidence>
<dbReference type="EMBL" id="JASCZI010091063">
    <property type="protein sequence ID" value="MED6148762.1"/>
    <property type="molecule type" value="Genomic_DNA"/>
</dbReference>
<accession>A0ABU6TJ29</accession>
<proteinExistence type="predicted"/>
<gene>
    <name evidence="2" type="ORF">PIB30_055968</name>
</gene>
<reference evidence="2 3" key="1">
    <citation type="journal article" date="2023" name="Plants (Basel)">
        <title>Bridging the Gap: Combining Genomics and Transcriptomics Approaches to Understand Stylosanthes scabra, an Orphan Legume from the Brazilian Caatinga.</title>
        <authorList>
            <person name="Ferreira-Neto J.R.C."/>
            <person name="da Silva M.D."/>
            <person name="Binneck E."/>
            <person name="de Melo N.F."/>
            <person name="da Silva R.H."/>
            <person name="de Melo A.L.T.M."/>
            <person name="Pandolfi V."/>
            <person name="Bustamante F.O."/>
            <person name="Brasileiro-Vidal A.C."/>
            <person name="Benko-Iseppon A.M."/>
        </authorList>
    </citation>
    <scope>NUCLEOTIDE SEQUENCE [LARGE SCALE GENOMIC DNA]</scope>
    <source>
        <tissue evidence="2">Leaves</tissue>
    </source>
</reference>
<dbReference type="Proteomes" id="UP001341840">
    <property type="component" value="Unassembled WGS sequence"/>
</dbReference>
<name>A0ABU6TJ29_9FABA</name>
<feature type="region of interest" description="Disordered" evidence="1">
    <location>
        <begin position="1"/>
        <end position="23"/>
    </location>
</feature>
<comment type="caution">
    <text evidence="2">The sequence shown here is derived from an EMBL/GenBank/DDBJ whole genome shotgun (WGS) entry which is preliminary data.</text>
</comment>
<evidence type="ECO:0000313" key="2">
    <source>
        <dbReference type="EMBL" id="MED6148762.1"/>
    </source>
</evidence>
<organism evidence="2 3">
    <name type="scientific">Stylosanthes scabra</name>
    <dbReference type="NCBI Taxonomy" id="79078"/>
    <lineage>
        <taxon>Eukaryota</taxon>
        <taxon>Viridiplantae</taxon>
        <taxon>Streptophyta</taxon>
        <taxon>Embryophyta</taxon>
        <taxon>Tracheophyta</taxon>
        <taxon>Spermatophyta</taxon>
        <taxon>Magnoliopsida</taxon>
        <taxon>eudicotyledons</taxon>
        <taxon>Gunneridae</taxon>
        <taxon>Pentapetalae</taxon>
        <taxon>rosids</taxon>
        <taxon>fabids</taxon>
        <taxon>Fabales</taxon>
        <taxon>Fabaceae</taxon>
        <taxon>Papilionoideae</taxon>
        <taxon>50 kb inversion clade</taxon>
        <taxon>dalbergioids sensu lato</taxon>
        <taxon>Dalbergieae</taxon>
        <taxon>Pterocarpus clade</taxon>
        <taxon>Stylosanthes</taxon>
    </lineage>
</organism>